<feature type="compositionally biased region" description="Low complexity" evidence="1">
    <location>
        <begin position="257"/>
        <end position="276"/>
    </location>
</feature>
<dbReference type="InParanoid" id="A0A0D2WYS4"/>
<gene>
    <name evidence="2" type="ORF">CAOG_010187</name>
</gene>
<protein>
    <submittedName>
        <fullName evidence="2">Uncharacterized protein</fullName>
    </submittedName>
</protein>
<sequence length="359" mass="38742">MSYEHQLIPNISSRSPERAAAKHIVIVMASLTELRRDWRLEALCREKDAAFATLQQRAEAHAPFKLEIPKGIKLIQLLREFFRQDVLEKSEWFNVAYSTKLCAAPSSSLDDQQAAFVAAVHGILARFLRDRQQLSSAAWIDARTALLHKIYDSYRNSYKGIVASNTSSTAATQIAATVGMEAGSAELPVNATSADGSLLVLAEEASLLVSAADDVSLPSVAFALVNNEATAQSTLPATPVVADAATAMDTDARPAAASYAGTTTLPPSTASSSTVDVDTREYSRSHPISRAREAMRRRVAMRQPQVRPFTFLHVPTPAPLPVSRSRCALASSPSRRNGSRMVLAIADALVHDSTAISEQ</sequence>
<feature type="compositionally biased region" description="Basic and acidic residues" evidence="1">
    <location>
        <begin position="277"/>
        <end position="292"/>
    </location>
</feature>
<accession>A0A0D2WYS4</accession>
<feature type="region of interest" description="Disordered" evidence="1">
    <location>
        <begin position="257"/>
        <end position="292"/>
    </location>
</feature>
<organism evidence="2 3">
    <name type="scientific">Capsaspora owczarzaki (strain ATCC 30864)</name>
    <dbReference type="NCBI Taxonomy" id="595528"/>
    <lineage>
        <taxon>Eukaryota</taxon>
        <taxon>Filasterea</taxon>
        <taxon>Capsaspora</taxon>
    </lineage>
</organism>
<dbReference type="AlphaFoldDB" id="A0A0D2WYS4"/>
<reference evidence="3" key="1">
    <citation type="submission" date="2011-02" db="EMBL/GenBank/DDBJ databases">
        <title>The Genome Sequence of Capsaspora owczarzaki ATCC 30864.</title>
        <authorList>
            <person name="Russ C."/>
            <person name="Cuomo C."/>
            <person name="Burger G."/>
            <person name="Gray M.W."/>
            <person name="Holland P.W.H."/>
            <person name="King N."/>
            <person name="Lang F.B.F."/>
            <person name="Roger A.J."/>
            <person name="Ruiz-Trillo I."/>
            <person name="Young S.K."/>
            <person name="Zeng Q."/>
            <person name="Gargeya S."/>
            <person name="Alvarado L."/>
            <person name="Berlin A."/>
            <person name="Chapman S.B."/>
            <person name="Chen Z."/>
            <person name="Freedman E."/>
            <person name="Gellesch M."/>
            <person name="Goldberg J."/>
            <person name="Griggs A."/>
            <person name="Gujja S."/>
            <person name="Heilman E."/>
            <person name="Heiman D."/>
            <person name="Howarth C."/>
            <person name="Mehta T."/>
            <person name="Neiman D."/>
            <person name="Pearson M."/>
            <person name="Roberts A."/>
            <person name="Saif S."/>
            <person name="Shea T."/>
            <person name="Shenoy N."/>
            <person name="Sisk P."/>
            <person name="Stolte C."/>
            <person name="Sykes S."/>
            <person name="White J."/>
            <person name="Yandava C."/>
            <person name="Haas B."/>
            <person name="Nusbaum C."/>
            <person name="Birren B."/>
        </authorList>
    </citation>
    <scope>NUCLEOTIDE SEQUENCE</scope>
    <source>
        <strain evidence="3">ATCC 30864</strain>
    </source>
</reference>
<evidence type="ECO:0000313" key="3">
    <source>
        <dbReference type="Proteomes" id="UP000008743"/>
    </source>
</evidence>
<dbReference type="PhylomeDB" id="A0A0D2WYS4"/>
<proteinExistence type="predicted"/>
<name>A0A0D2WYS4_CAPO3</name>
<evidence type="ECO:0000313" key="2">
    <source>
        <dbReference type="EMBL" id="KJE98198.1"/>
    </source>
</evidence>
<keyword evidence="3" id="KW-1185">Reference proteome</keyword>
<evidence type="ECO:0000256" key="1">
    <source>
        <dbReference type="SAM" id="MobiDB-lite"/>
    </source>
</evidence>
<dbReference type="Proteomes" id="UP000008743">
    <property type="component" value="Unassembled WGS sequence"/>
</dbReference>
<dbReference type="EMBL" id="KE346377">
    <property type="protein sequence ID" value="KJE98198.1"/>
    <property type="molecule type" value="Genomic_DNA"/>
</dbReference>